<dbReference type="OrthoDB" id="8116929at2"/>
<evidence type="ECO:0000313" key="2">
    <source>
        <dbReference type="EMBL" id="KAA0970508.1"/>
    </source>
</evidence>
<dbReference type="RefSeq" id="WP_149299545.1">
    <property type="nucleotide sequence ID" value="NZ_VTWH01000002.1"/>
</dbReference>
<evidence type="ECO:0000256" key="1">
    <source>
        <dbReference type="SAM" id="MobiDB-lite"/>
    </source>
</evidence>
<dbReference type="AlphaFoldDB" id="A0A5B0DVY0"/>
<reference evidence="2 3" key="1">
    <citation type="submission" date="2019-08" db="EMBL/GenBank/DDBJ databases">
        <title>Aureimonas fodiniaquatilis sp. nov., isolated from a coal mine wastewater.</title>
        <authorList>
            <person name="Kim W."/>
        </authorList>
    </citation>
    <scope>NUCLEOTIDE SEQUENCE [LARGE SCALE GENOMIC DNA]</scope>
    <source>
        <strain evidence="2 3">CAU 1482</strain>
    </source>
</reference>
<sequence>MLTADTNSLTQKHNQGLNSPKNANSSLFLQDAAEHLKEHRDGWSRLRAKDLVSLLLCHGARAWRASQPVASIRIRVGSPLGGHSVSLKLK</sequence>
<organism evidence="2 3">
    <name type="scientific">Aureimonas fodinaquatilis</name>
    <dbReference type="NCBI Taxonomy" id="2565783"/>
    <lineage>
        <taxon>Bacteria</taxon>
        <taxon>Pseudomonadati</taxon>
        <taxon>Pseudomonadota</taxon>
        <taxon>Alphaproteobacteria</taxon>
        <taxon>Hyphomicrobiales</taxon>
        <taxon>Aurantimonadaceae</taxon>
        <taxon>Aureimonas</taxon>
    </lineage>
</organism>
<gene>
    <name evidence="2" type="ORF">FPY71_08345</name>
</gene>
<feature type="region of interest" description="Disordered" evidence="1">
    <location>
        <begin position="1"/>
        <end position="24"/>
    </location>
</feature>
<dbReference type="EMBL" id="VTWH01000002">
    <property type="protein sequence ID" value="KAA0970508.1"/>
    <property type="molecule type" value="Genomic_DNA"/>
</dbReference>
<comment type="caution">
    <text evidence="2">The sequence shown here is derived from an EMBL/GenBank/DDBJ whole genome shotgun (WGS) entry which is preliminary data.</text>
</comment>
<name>A0A5B0DVY0_9HYPH</name>
<evidence type="ECO:0000313" key="3">
    <source>
        <dbReference type="Proteomes" id="UP000324738"/>
    </source>
</evidence>
<keyword evidence="3" id="KW-1185">Reference proteome</keyword>
<proteinExistence type="predicted"/>
<protein>
    <submittedName>
        <fullName evidence="2">Uncharacterized protein</fullName>
    </submittedName>
</protein>
<dbReference type="Proteomes" id="UP000324738">
    <property type="component" value="Unassembled WGS sequence"/>
</dbReference>
<accession>A0A5B0DVY0</accession>